<feature type="DNA-binding region" description="H-T-H motif" evidence="4">
    <location>
        <begin position="50"/>
        <end position="69"/>
    </location>
</feature>
<evidence type="ECO:0000256" key="3">
    <source>
        <dbReference type="ARBA" id="ARBA00023163"/>
    </source>
</evidence>
<dbReference type="SUPFAM" id="SSF48498">
    <property type="entry name" value="Tetracyclin repressor-like, C-terminal domain"/>
    <property type="match status" value="1"/>
</dbReference>
<keyword evidence="8" id="KW-1185">Reference proteome</keyword>
<sequence>MPPSDHNPDASHLDAIAEPSRPQRADGRRNQARVLEVAFDAFAAHGVSVSIREIARRAGVSTGTVTRHYPTKEALFLAVALHRIKQLVHSAEEIAAREHPTTAFFSFFAHLVRQSAADHAVGDALIGAGVDLETAASTAIRDFNAALTGLLTRAQQAGAVRGDADNADVKALIAGCIARAGDATAQQRMIEIACDGLRPGPI</sequence>
<evidence type="ECO:0000256" key="1">
    <source>
        <dbReference type="ARBA" id="ARBA00023015"/>
    </source>
</evidence>
<organism evidence="7 8">
    <name type="scientific">Dactylosporangium maewongense</name>
    <dbReference type="NCBI Taxonomy" id="634393"/>
    <lineage>
        <taxon>Bacteria</taxon>
        <taxon>Bacillati</taxon>
        <taxon>Actinomycetota</taxon>
        <taxon>Actinomycetes</taxon>
        <taxon>Micromonosporales</taxon>
        <taxon>Micromonosporaceae</taxon>
        <taxon>Dactylosporangium</taxon>
    </lineage>
</organism>
<dbReference type="PANTHER" id="PTHR30055">
    <property type="entry name" value="HTH-TYPE TRANSCRIPTIONAL REGULATOR RUTR"/>
    <property type="match status" value="1"/>
</dbReference>
<protein>
    <submittedName>
        <fullName evidence="7">TetR/AcrR family transcriptional regulator</fullName>
    </submittedName>
</protein>
<name>A0ABP4M635_9ACTN</name>
<dbReference type="PANTHER" id="PTHR30055:SF234">
    <property type="entry name" value="HTH-TYPE TRANSCRIPTIONAL REGULATOR BETI"/>
    <property type="match status" value="1"/>
</dbReference>
<dbReference type="InterPro" id="IPR009057">
    <property type="entry name" value="Homeodomain-like_sf"/>
</dbReference>
<reference evidence="8" key="1">
    <citation type="journal article" date="2019" name="Int. J. Syst. Evol. Microbiol.">
        <title>The Global Catalogue of Microorganisms (GCM) 10K type strain sequencing project: providing services to taxonomists for standard genome sequencing and annotation.</title>
        <authorList>
            <consortium name="The Broad Institute Genomics Platform"/>
            <consortium name="The Broad Institute Genome Sequencing Center for Infectious Disease"/>
            <person name="Wu L."/>
            <person name="Ma J."/>
        </authorList>
    </citation>
    <scope>NUCLEOTIDE SEQUENCE [LARGE SCALE GENOMIC DNA]</scope>
    <source>
        <strain evidence="8">JCM 15933</strain>
    </source>
</reference>
<proteinExistence type="predicted"/>
<evidence type="ECO:0000256" key="5">
    <source>
        <dbReference type="SAM" id="MobiDB-lite"/>
    </source>
</evidence>
<dbReference type="RefSeq" id="WP_344506018.1">
    <property type="nucleotide sequence ID" value="NZ_BAAAQD010000013.1"/>
</dbReference>
<accession>A0ABP4M635</accession>
<dbReference type="InterPro" id="IPR050109">
    <property type="entry name" value="HTH-type_TetR-like_transc_reg"/>
</dbReference>
<dbReference type="Pfam" id="PF00440">
    <property type="entry name" value="TetR_N"/>
    <property type="match status" value="1"/>
</dbReference>
<dbReference type="InterPro" id="IPR049445">
    <property type="entry name" value="TetR_SbtR-like_C"/>
</dbReference>
<evidence type="ECO:0000259" key="6">
    <source>
        <dbReference type="PROSITE" id="PS50977"/>
    </source>
</evidence>
<dbReference type="PRINTS" id="PR00455">
    <property type="entry name" value="HTHTETR"/>
</dbReference>
<dbReference type="Gene3D" id="1.10.357.10">
    <property type="entry name" value="Tetracycline Repressor, domain 2"/>
    <property type="match status" value="1"/>
</dbReference>
<evidence type="ECO:0000256" key="4">
    <source>
        <dbReference type="PROSITE-ProRule" id="PRU00335"/>
    </source>
</evidence>
<dbReference type="Pfam" id="PF21597">
    <property type="entry name" value="TetR_C_43"/>
    <property type="match status" value="1"/>
</dbReference>
<comment type="caution">
    <text evidence="7">The sequence shown here is derived from an EMBL/GenBank/DDBJ whole genome shotgun (WGS) entry which is preliminary data.</text>
</comment>
<evidence type="ECO:0000313" key="7">
    <source>
        <dbReference type="EMBL" id="GAA1536496.1"/>
    </source>
</evidence>
<feature type="compositionally biased region" description="Basic and acidic residues" evidence="5">
    <location>
        <begin position="1"/>
        <end position="12"/>
    </location>
</feature>
<keyword evidence="2 4" id="KW-0238">DNA-binding</keyword>
<dbReference type="EMBL" id="BAAAQD010000013">
    <property type="protein sequence ID" value="GAA1536496.1"/>
    <property type="molecule type" value="Genomic_DNA"/>
</dbReference>
<evidence type="ECO:0000256" key="2">
    <source>
        <dbReference type="ARBA" id="ARBA00023125"/>
    </source>
</evidence>
<dbReference type="SUPFAM" id="SSF46689">
    <property type="entry name" value="Homeodomain-like"/>
    <property type="match status" value="1"/>
</dbReference>
<feature type="domain" description="HTH tetR-type" evidence="6">
    <location>
        <begin position="28"/>
        <end position="87"/>
    </location>
</feature>
<feature type="region of interest" description="Disordered" evidence="5">
    <location>
        <begin position="1"/>
        <end position="29"/>
    </location>
</feature>
<dbReference type="InterPro" id="IPR036271">
    <property type="entry name" value="Tet_transcr_reg_TetR-rel_C_sf"/>
</dbReference>
<gene>
    <name evidence="7" type="ORF">GCM10009827_063850</name>
</gene>
<keyword evidence="1" id="KW-0805">Transcription regulation</keyword>
<keyword evidence="3" id="KW-0804">Transcription</keyword>
<evidence type="ECO:0000313" key="8">
    <source>
        <dbReference type="Proteomes" id="UP001501470"/>
    </source>
</evidence>
<dbReference type="PROSITE" id="PS50977">
    <property type="entry name" value="HTH_TETR_2"/>
    <property type="match status" value="1"/>
</dbReference>
<dbReference type="Proteomes" id="UP001501470">
    <property type="component" value="Unassembled WGS sequence"/>
</dbReference>
<dbReference type="InterPro" id="IPR001647">
    <property type="entry name" value="HTH_TetR"/>
</dbReference>